<keyword evidence="6" id="KW-1185">Reference proteome</keyword>
<dbReference type="Pfam" id="PF01522">
    <property type="entry name" value="Polysacc_deac_1"/>
    <property type="match status" value="1"/>
</dbReference>
<dbReference type="InterPro" id="IPR011330">
    <property type="entry name" value="Glyco_hydro/deAcase_b/a-brl"/>
</dbReference>
<feature type="transmembrane region" description="Helical" evidence="3">
    <location>
        <begin position="6"/>
        <end position="31"/>
    </location>
</feature>
<dbReference type="GO" id="GO:0046872">
    <property type="term" value="F:metal ion binding"/>
    <property type="evidence" value="ECO:0007669"/>
    <property type="project" value="UniProtKB-KW"/>
</dbReference>
<dbReference type="InterPro" id="IPR002509">
    <property type="entry name" value="NODB_dom"/>
</dbReference>
<dbReference type="GO" id="GO:0005975">
    <property type="term" value="P:carbohydrate metabolic process"/>
    <property type="evidence" value="ECO:0007669"/>
    <property type="project" value="InterPro"/>
</dbReference>
<dbReference type="OrthoDB" id="9806342at2"/>
<keyword evidence="3" id="KW-0472">Membrane</keyword>
<evidence type="ECO:0000259" key="4">
    <source>
        <dbReference type="PROSITE" id="PS51677"/>
    </source>
</evidence>
<keyword evidence="3" id="KW-1133">Transmembrane helix</keyword>
<gene>
    <name evidence="5" type="ORF">DSM106972_066320</name>
</gene>
<organism evidence="5 6">
    <name type="scientific">Dulcicalothrix desertica PCC 7102</name>
    <dbReference type="NCBI Taxonomy" id="232991"/>
    <lineage>
        <taxon>Bacteria</taxon>
        <taxon>Bacillati</taxon>
        <taxon>Cyanobacteriota</taxon>
        <taxon>Cyanophyceae</taxon>
        <taxon>Nostocales</taxon>
        <taxon>Calotrichaceae</taxon>
        <taxon>Dulcicalothrix</taxon>
    </lineage>
</organism>
<feature type="domain" description="NodB homology" evidence="4">
    <location>
        <begin position="93"/>
        <end position="272"/>
    </location>
</feature>
<dbReference type="PANTHER" id="PTHR10587">
    <property type="entry name" value="GLYCOSYL TRANSFERASE-RELATED"/>
    <property type="match status" value="1"/>
</dbReference>
<evidence type="ECO:0000313" key="5">
    <source>
        <dbReference type="EMBL" id="RUT01535.1"/>
    </source>
</evidence>
<dbReference type="AlphaFoldDB" id="A0A433V633"/>
<reference evidence="5" key="2">
    <citation type="journal article" date="2019" name="Genome Biol. Evol.">
        <title>Day and night: Metabolic profiles and evolutionary relationships of six axenic non-marine cyanobacteria.</title>
        <authorList>
            <person name="Will S.E."/>
            <person name="Henke P."/>
            <person name="Boedeker C."/>
            <person name="Huang S."/>
            <person name="Brinkmann H."/>
            <person name="Rohde M."/>
            <person name="Jarek M."/>
            <person name="Friedl T."/>
            <person name="Seufert S."/>
            <person name="Schumacher M."/>
            <person name="Overmann J."/>
            <person name="Neumann-Schaal M."/>
            <person name="Petersen J."/>
        </authorList>
    </citation>
    <scope>NUCLEOTIDE SEQUENCE [LARGE SCALE GENOMIC DNA]</scope>
    <source>
        <strain evidence="5">PCC 7102</strain>
    </source>
</reference>
<evidence type="ECO:0000313" key="6">
    <source>
        <dbReference type="Proteomes" id="UP000271624"/>
    </source>
</evidence>
<reference evidence="5" key="1">
    <citation type="submission" date="2018-12" db="EMBL/GenBank/DDBJ databases">
        <authorList>
            <person name="Will S."/>
            <person name="Neumann-Schaal M."/>
            <person name="Henke P."/>
        </authorList>
    </citation>
    <scope>NUCLEOTIDE SEQUENCE</scope>
    <source>
        <strain evidence="5">PCC 7102</strain>
    </source>
</reference>
<dbReference type="RefSeq" id="WP_127084805.1">
    <property type="nucleotide sequence ID" value="NZ_RSCL01000019.1"/>
</dbReference>
<proteinExistence type="predicted"/>
<name>A0A433V633_9CYAN</name>
<dbReference type="Proteomes" id="UP000271624">
    <property type="component" value="Unassembled WGS sequence"/>
</dbReference>
<evidence type="ECO:0000256" key="1">
    <source>
        <dbReference type="ARBA" id="ARBA00022723"/>
    </source>
</evidence>
<protein>
    <submittedName>
        <fullName evidence="5">Polysaccharide deacetylase</fullName>
    </submittedName>
</protein>
<keyword evidence="1" id="KW-0479">Metal-binding</keyword>
<dbReference type="GO" id="GO:0016810">
    <property type="term" value="F:hydrolase activity, acting on carbon-nitrogen (but not peptide) bonds"/>
    <property type="evidence" value="ECO:0007669"/>
    <property type="project" value="InterPro"/>
</dbReference>
<keyword evidence="2" id="KW-0378">Hydrolase</keyword>
<dbReference type="SUPFAM" id="SSF88713">
    <property type="entry name" value="Glycoside hydrolase/deacetylase"/>
    <property type="match status" value="1"/>
</dbReference>
<dbReference type="PROSITE" id="PS51677">
    <property type="entry name" value="NODB"/>
    <property type="match status" value="1"/>
</dbReference>
<keyword evidence="3" id="KW-0812">Transmembrane</keyword>
<accession>A0A433V633</accession>
<dbReference type="EMBL" id="RSCL01000019">
    <property type="protein sequence ID" value="RUT01535.1"/>
    <property type="molecule type" value="Genomic_DNA"/>
</dbReference>
<evidence type="ECO:0000256" key="3">
    <source>
        <dbReference type="SAM" id="Phobius"/>
    </source>
</evidence>
<comment type="caution">
    <text evidence="5">The sequence shown here is derived from an EMBL/GenBank/DDBJ whole genome shotgun (WGS) entry which is preliminary data.</text>
</comment>
<sequence>MANRSLLLSAGIIFIPVAALLGSLGIGHILLKGTDKHQIQSKYTAVLSAQAASKKQSLALEVKPVAPTPVIFSVPEEFRGTVTSQIQPRVEDKVIALTFDDGPAPKYTQQILEILKQENIKATFFCVGEMVHYFPQLAKQEVAEGHVIGNHTWHHWLQKMNSQVAANEIESTATAIFEATGVKTSLFRPPYGALNNGVADYAKKNNYAVLMWSDDSQDYRRPSVARVVNNVLREAKPGGMVLMHDGGGNRTQTVAALPKIIANLKQQGYRFVTVPQLLAIQAQKATLTTVTPSHQPNQGT</sequence>
<dbReference type="InterPro" id="IPR050248">
    <property type="entry name" value="Polysacc_deacetylase_ArnD"/>
</dbReference>
<dbReference type="GO" id="GO:0016020">
    <property type="term" value="C:membrane"/>
    <property type="evidence" value="ECO:0007669"/>
    <property type="project" value="TreeGrafter"/>
</dbReference>
<dbReference type="CDD" id="cd10917">
    <property type="entry name" value="CE4_NodB_like_6s_7s"/>
    <property type="match status" value="1"/>
</dbReference>
<dbReference type="Gene3D" id="3.20.20.370">
    <property type="entry name" value="Glycoside hydrolase/deacetylase"/>
    <property type="match status" value="1"/>
</dbReference>
<evidence type="ECO:0000256" key="2">
    <source>
        <dbReference type="ARBA" id="ARBA00022801"/>
    </source>
</evidence>
<dbReference type="PANTHER" id="PTHR10587:SF133">
    <property type="entry name" value="CHITIN DEACETYLASE 1-RELATED"/>
    <property type="match status" value="1"/>
</dbReference>